<feature type="active site" description="Tele-phosphohistidine intermediate" evidence="18">
    <location>
        <position position="183"/>
    </location>
</feature>
<comment type="catalytic activity">
    <reaction evidence="1 17">
        <text>L-histidyl-[protein] + phosphoenolpyruvate = N(pros)-phospho-L-histidyl-[protein] + pyruvate</text>
        <dbReference type="Rhea" id="RHEA:23880"/>
        <dbReference type="Rhea" id="RHEA-COMP:9745"/>
        <dbReference type="Rhea" id="RHEA-COMP:9746"/>
        <dbReference type="ChEBI" id="CHEBI:15361"/>
        <dbReference type="ChEBI" id="CHEBI:29979"/>
        <dbReference type="ChEBI" id="CHEBI:58702"/>
        <dbReference type="ChEBI" id="CHEBI:64837"/>
        <dbReference type="EC" id="2.7.3.9"/>
    </reaction>
</comment>
<evidence type="ECO:0000256" key="4">
    <source>
        <dbReference type="ARBA" id="ARBA00004496"/>
    </source>
</evidence>
<dbReference type="GO" id="GO:0016301">
    <property type="term" value="F:kinase activity"/>
    <property type="evidence" value="ECO:0007669"/>
    <property type="project" value="UniProtKB-KW"/>
</dbReference>
<dbReference type="Pfam" id="PF05524">
    <property type="entry name" value="PEP-utilisers_N"/>
    <property type="match status" value="1"/>
</dbReference>
<feature type="binding site" evidence="19">
    <location>
        <position position="326"/>
    </location>
    <ligand>
        <name>phosphoenolpyruvate</name>
        <dbReference type="ChEBI" id="CHEBI:58702"/>
    </ligand>
</feature>
<dbReference type="InterPro" id="IPR024692">
    <property type="entry name" value="PTS_EI"/>
</dbReference>
<keyword evidence="25" id="KW-1185">Reference proteome</keyword>
<reference evidence="24 25" key="1">
    <citation type="submission" date="2019-02" db="EMBL/GenBank/DDBJ databases">
        <title>Paenibacillus sp. nov., isolated from surface-sterilized tissue of Thalictrum simplex L.</title>
        <authorList>
            <person name="Tuo L."/>
        </authorList>
    </citation>
    <scope>NUCLEOTIDE SEQUENCE [LARGE SCALE GENOMIC DNA]</scope>
    <source>
        <strain evidence="24 25">N2SHLJ1</strain>
    </source>
</reference>
<evidence type="ECO:0000259" key="23">
    <source>
        <dbReference type="Pfam" id="PF05524"/>
    </source>
</evidence>
<organism evidence="24 25">
    <name type="scientific">Paenibacillus thalictri</name>
    <dbReference type="NCBI Taxonomy" id="2527873"/>
    <lineage>
        <taxon>Bacteria</taxon>
        <taxon>Bacillati</taxon>
        <taxon>Bacillota</taxon>
        <taxon>Bacilli</taxon>
        <taxon>Bacillales</taxon>
        <taxon>Paenibacillaceae</taxon>
        <taxon>Paenibacillus</taxon>
    </lineage>
</organism>
<accession>A0A4Q9DGZ0</accession>
<keyword evidence="8 17" id="KW-0813">Transport</keyword>
<evidence type="ECO:0000256" key="18">
    <source>
        <dbReference type="PIRSR" id="PIRSR000732-1"/>
    </source>
</evidence>
<feature type="active site" description="Proton donor" evidence="18">
    <location>
        <position position="491"/>
    </location>
</feature>
<comment type="function">
    <text evidence="3 17">General (non sugar-specific) component of the phosphoenolpyruvate-dependent sugar phosphotransferase system (sugar PTS). This major carbohydrate active-transport system catalyzes the phosphorylation of incoming sugar substrates concomitantly with their translocation across the cell membrane. Enzyme I transfers the phosphoryl group from phosphoenolpyruvate (PEP) to the phosphoryl carrier protein (HPr).</text>
</comment>
<sequence length="556" mass="60425">MSLYGIGASKGLAVGPAVVIRELPPIERRSLSPDELPAEKARLHRALARAGGELAELQSRLSPELQGIIRAQLLFIQDPELLEAIEAGMEAGKNAEWAVAEATNEFVAAISMLASDYLKERAQDVKDFARRLQAALLNVPAPAIDLKQPSILIAKDLTPSDTAALDVSMVLGFATETGGPTSHSVIIARSAGFPAIVGIRGLLDAVEAGDTVVLDAFSGELIVNPPEPVRVSYAAQMEEQRKQLLAAKNNKHLPSITMDGREVELAANIGSPQDAVSALEWGAAGVGLFRTEFLYMHKNSFPSEETQYAAYKEAVERMAPHPVIFRTLDIGGDKALPYLEMAAEENPFLGYRALRLCLDRPELFRTQLRAILRAGEHGSIRMMFPMVATLDELRRTKQMLREAAFELGIARLPEIGIMVEIPSAAVLARMFAEEVDFFSIGSNDLIQYTMAADRGNKSVSYLYQHLEPAVLHLIAGVIEAAHSAGKWAGMCGEMAGDPQAIPILLGLGLDEFSMNAPSLPVARELVRSLSYAECRELAERALKCRTVEEVSSLTYR</sequence>
<feature type="binding site" evidence="19">
    <location>
        <begin position="443"/>
        <end position="444"/>
    </location>
    <ligand>
        <name>phosphoenolpyruvate</name>
        <dbReference type="ChEBI" id="CHEBI:58702"/>
    </ligand>
</feature>
<dbReference type="PROSITE" id="PS00742">
    <property type="entry name" value="PEP_ENZYMES_2"/>
    <property type="match status" value="1"/>
</dbReference>
<dbReference type="Proteomes" id="UP000293142">
    <property type="component" value="Unassembled WGS sequence"/>
</dbReference>
<evidence type="ECO:0000256" key="6">
    <source>
        <dbReference type="ARBA" id="ARBA00012232"/>
    </source>
</evidence>
<dbReference type="GO" id="GO:0009401">
    <property type="term" value="P:phosphoenolpyruvate-dependent sugar phosphotransferase system"/>
    <property type="evidence" value="ECO:0007669"/>
    <property type="project" value="UniProtKB-KW"/>
</dbReference>
<dbReference type="InterPro" id="IPR040442">
    <property type="entry name" value="Pyrv_kinase-like_dom_sf"/>
</dbReference>
<comment type="caution">
    <text evidence="24">The sequence shown here is derived from an EMBL/GenBank/DDBJ whole genome shotgun (WGS) entry which is preliminary data.</text>
</comment>
<feature type="binding site" evidence="20">
    <location>
        <position position="420"/>
    </location>
    <ligand>
        <name>Mg(2+)</name>
        <dbReference type="ChEBI" id="CHEBI:18420"/>
    </ligand>
</feature>
<dbReference type="InterPro" id="IPR050499">
    <property type="entry name" value="PEP-utilizing_PTS_enzyme"/>
</dbReference>
<evidence type="ECO:0000256" key="7">
    <source>
        <dbReference type="ARBA" id="ARBA00016544"/>
    </source>
</evidence>
<name>A0A4Q9DGZ0_9BACL</name>
<feature type="domain" description="Phosphotransferase system enzyme I N-terminal" evidence="23">
    <location>
        <begin position="5"/>
        <end position="121"/>
    </location>
</feature>
<comment type="similarity">
    <text evidence="5 17">Belongs to the PEP-utilizing enzyme family.</text>
</comment>
<dbReference type="SUPFAM" id="SSF52009">
    <property type="entry name" value="Phosphohistidine domain"/>
    <property type="match status" value="1"/>
</dbReference>
<dbReference type="InterPro" id="IPR036637">
    <property type="entry name" value="Phosphohistidine_dom_sf"/>
</dbReference>
<keyword evidence="12 17" id="KW-0598">Phosphotransferase system</keyword>
<dbReference type="SUPFAM" id="SSF47831">
    <property type="entry name" value="Enzyme I of the PEP:sugar phosphotransferase system HPr-binding (sub)domain"/>
    <property type="match status" value="1"/>
</dbReference>
<dbReference type="Gene3D" id="3.20.20.60">
    <property type="entry name" value="Phosphoenolpyruvate-binding domains"/>
    <property type="match status" value="1"/>
</dbReference>
<dbReference type="PIRSF" id="PIRSF000732">
    <property type="entry name" value="PTS_enzyme_I"/>
    <property type="match status" value="1"/>
</dbReference>
<evidence type="ECO:0000256" key="19">
    <source>
        <dbReference type="PIRSR" id="PIRSR000732-2"/>
    </source>
</evidence>
<evidence type="ECO:0000256" key="9">
    <source>
        <dbReference type="ARBA" id="ARBA00022490"/>
    </source>
</evidence>
<dbReference type="AlphaFoldDB" id="A0A4Q9DGZ0"/>
<feature type="binding site" evidence="19">
    <location>
        <position position="290"/>
    </location>
    <ligand>
        <name>phosphoenolpyruvate</name>
        <dbReference type="ChEBI" id="CHEBI:58702"/>
    </ligand>
</feature>
<dbReference type="EC" id="2.7.3.9" evidence="6 17"/>
<dbReference type="GO" id="GO:0005737">
    <property type="term" value="C:cytoplasm"/>
    <property type="evidence" value="ECO:0007669"/>
    <property type="project" value="UniProtKB-SubCell"/>
</dbReference>
<evidence type="ECO:0000256" key="14">
    <source>
        <dbReference type="ARBA" id="ARBA00022777"/>
    </source>
</evidence>
<evidence type="ECO:0000256" key="3">
    <source>
        <dbReference type="ARBA" id="ARBA00002728"/>
    </source>
</evidence>
<comment type="cofactor">
    <cofactor evidence="2 17 20">
        <name>Mg(2+)</name>
        <dbReference type="ChEBI" id="CHEBI:18420"/>
    </cofactor>
</comment>
<dbReference type="InterPro" id="IPR018274">
    <property type="entry name" value="PEP_util_AS"/>
</dbReference>
<dbReference type="InterPro" id="IPR015813">
    <property type="entry name" value="Pyrv/PenolPyrv_kinase-like_dom"/>
</dbReference>
<dbReference type="RefSeq" id="WP_131018127.1">
    <property type="nucleotide sequence ID" value="NZ_SIRE01000034.1"/>
</dbReference>
<evidence type="ECO:0000256" key="20">
    <source>
        <dbReference type="PIRSR" id="PIRSR000732-3"/>
    </source>
</evidence>
<dbReference type="Pfam" id="PF02896">
    <property type="entry name" value="PEP-utilizers_C"/>
    <property type="match status" value="1"/>
</dbReference>
<dbReference type="NCBIfam" id="TIGR01417">
    <property type="entry name" value="PTS_I_fam"/>
    <property type="match status" value="1"/>
</dbReference>
<keyword evidence="11 17" id="KW-0808">Transferase</keyword>
<keyword evidence="24" id="KW-0670">Pyruvate</keyword>
<dbReference type="SUPFAM" id="SSF51621">
    <property type="entry name" value="Phosphoenolpyruvate/pyruvate domain"/>
    <property type="match status" value="1"/>
</dbReference>
<dbReference type="InterPro" id="IPR008279">
    <property type="entry name" value="PEP-util_enz_mobile_dom"/>
</dbReference>
<dbReference type="OrthoDB" id="9765468at2"/>
<feature type="binding site" evidence="20">
    <location>
        <position position="444"/>
    </location>
    <ligand>
        <name>Mg(2+)</name>
        <dbReference type="ChEBI" id="CHEBI:18420"/>
    </ligand>
</feature>
<evidence type="ECO:0000256" key="8">
    <source>
        <dbReference type="ARBA" id="ARBA00022448"/>
    </source>
</evidence>
<evidence type="ECO:0000256" key="15">
    <source>
        <dbReference type="ARBA" id="ARBA00022842"/>
    </source>
</evidence>
<dbReference type="InterPro" id="IPR006318">
    <property type="entry name" value="PTS_EI-like"/>
</dbReference>
<dbReference type="InterPro" id="IPR036618">
    <property type="entry name" value="PtsI_HPr-bd_sf"/>
</dbReference>
<evidence type="ECO:0000256" key="13">
    <source>
        <dbReference type="ARBA" id="ARBA00022723"/>
    </source>
</evidence>
<dbReference type="EMBL" id="SIRE01000034">
    <property type="protein sequence ID" value="TBL70103.1"/>
    <property type="molecule type" value="Genomic_DNA"/>
</dbReference>
<evidence type="ECO:0000256" key="2">
    <source>
        <dbReference type="ARBA" id="ARBA00001946"/>
    </source>
</evidence>
<evidence type="ECO:0000256" key="12">
    <source>
        <dbReference type="ARBA" id="ARBA00022683"/>
    </source>
</evidence>
<dbReference type="InterPro" id="IPR000121">
    <property type="entry name" value="PEP_util_C"/>
</dbReference>
<dbReference type="Gene3D" id="1.10.274.10">
    <property type="entry name" value="PtsI, HPr-binding domain"/>
    <property type="match status" value="1"/>
</dbReference>
<comment type="subcellular location">
    <subcellularLocation>
        <location evidence="4 17">Cytoplasm</location>
    </subcellularLocation>
</comment>
<dbReference type="PRINTS" id="PR01736">
    <property type="entry name" value="PHPHTRNFRASE"/>
</dbReference>
<dbReference type="GO" id="GO:0008965">
    <property type="term" value="F:phosphoenolpyruvate-protein phosphotransferase activity"/>
    <property type="evidence" value="ECO:0007669"/>
    <property type="project" value="UniProtKB-EC"/>
</dbReference>
<feature type="binding site" evidence="19">
    <location>
        <position position="454"/>
    </location>
    <ligand>
        <name>phosphoenolpyruvate</name>
        <dbReference type="ChEBI" id="CHEBI:58702"/>
    </ligand>
</feature>
<proteinExistence type="inferred from homology"/>
<dbReference type="Pfam" id="PF00391">
    <property type="entry name" value="PEP-utilizers"/>
    <property type="match status" value="1"/>
</dbReference>
<dbReference type="PANTHER" id="PTHR46244:SF3">
    <property type="entry name" value="PHOSPHOENOLPYRUVATE-PROTEIN PHOSPHOTRANSFERASE"/>
    <property type="match status" value="1"/>
</dbReference>
<dbReference type="PANTHER" id="PTHR46244">
    <property type="entry name" value="PHOSPHOENOLPYRUVATE-PROTEIN PHOSPHOTRANSFERASE"/>
    <property type="match status" value="1"/>
</dbReference>
<evidence type="ECO:0000313" key="24">
    <source>
        <dbReference type="EMBL" id="TBL70103.1"/>
    </source>
</evidence>
<keyword evidence="10 17" id="KW-0762">Sugar transport</keyword>
<evidence type="ECO:0000256" key="5">
    <source>
        <dbReference type="ARBA" id="ARBA00007837"/>
    </source>
</evidence>
<gene>
    <name evidence="24" type="primary">ptsP</name>
    <name evidence="24" type="ORF">EYB31_34400</name>
</gene>
<evidence type="ECO:0000313" key="25">
    <source>
        <dbReference type="Proteomes" id="UP000293142"/>
    </source>
</evidence>
<evidence type="ECO:0000256" key="17">
    <source>
        <dbReference type="PIRNR" id="PIRNR000732"/>
    </source>
</evidence>
<evidence type="ECO:0000256" key="1">
    <source>
        <dbReference type="ARBA" id="ARBA00000683"/>
    </source>
</evidence>
<evidence type="ECO:0000259" key="22">
    <source>
        <dbReference type="Pfam" id="PF02896"/>
    </source>
</evidence>
<keyword evidence="13 17" id="KW-0479">Metal-binding</keyword>
<protein>
    <recommendedName>
        <fullName evidence="7 17">Phosphoenolpyruvate-protein phosphotransferase</fullName>
        <ecNumber evidence="6 17">2.7.3.9</ecNumber>
    </recommendedName>
    <alternativeName>
        <fullName evidence="16 17">Phosphotransferase system, enzyme I</fullName>
    </alternativeName>
</protein>
<keyword evidence="9 17" id="KW-0963">Cytoplasm</keyword>
<evidence type="ECO:0000256" key="10">
    <source>
        <dbReference type="ARBA" id="ARBA00022597"/>
    </source>
</evidence>
<dbReference type="InterPro" id="IPR023151">
    <property type="entry name" value="PEP_util_CS"/>
</dbReference>
<dbReference type="GO" id="GO:0046872">
    <property type="term" value="F:metal ion binding"/>
    <property type="evidence" value="ECO:0007669"/>
    <property type="project" value="UniProtKB-KW"/>
</dbReference>
<evidence type="ECO:0000256" key="11">
    <source>
        <dbReference type="ARBA" id="ARBA00022679"/>
    </source>
</evidence>
<feature type="domain" description="PEP-utilising enzyme mobile" evidence="21">
    <location>
        <begin position="147"/>
        <end position="219"/>
    </location>
</feature>
<evidence type="ECO:0000256" key="16">
    <source>
        <dbReference type="ARBA" id="ARBA00033235"/>
    </source>
</evidence>
<dbReference type="Gene3D" id="3.50.30.10">
    <property type="entry name" value="Phosphohistidine domain"/>
    <property type="match status" value="1"/>
</dbReference>
<feature type="domain" description="PEP-utilising enzyme C-terminal" evidence="22">
    <location>
        <begin position="248"/>
        <end position="529"/>
    </location>
</feature>
<dbReference type="PROSITE" id="PS00370">
    <property type="entry name" value="PEP_ENZYMES_PHOS_SITE"/>
    <property type="match status" value="1"/>
</dbReference>
<keyword evidence="14 17" id="KW-0418">Kinase</keyword>
<evidence type="ECO:0000259" key="21">
    <source>
        <dbReference type="Pfam" id="PF00391"/>
    </source>
</evidence>
<keyword evidence="15 17" id="KW-0460">Magnesium</keyword>
<dbReference type="InterPro" id="IPR008731">
    <property type="entry name" value="PTS_EIN"/>
</dbReference>